<name>A0A8J5GJU8_ZINOF</name>
<evidence type="ECO:0000256" key="10">
    <source>
        <dbReference type="SAM" id="MobiDB-lite"/>
    </source>
</evidence>
<keyword evidence="7" id="KW-0496">Mitochondrion</keyword>
<gene>
    <name evidence="12" type="ORF">ZIOFF_035162</name>
</gene>
<evidence type="ECO:0000256" key="7">
    <source>
        <dbReference type="HAMAP-Rule" id="MF_03166"/>
    </source>
</evidence>
<keyword evidence="6 7" id="KW-0234">DNA repair</keyword>
<organism evidence="12 13">
    <name type="scientific">Zingiber officinale</name>
    <name type="common">Ginger</name>
    <name type="synonym">Amomum zingiber</name>
    <dbReference type="NCBI Taxonomy" id="94328"/>
    <lineage>
        <taxon>Eukaryota</taxon>
        <taxon>Viridiplantae</taxon>
        <taxon>Streptophyta</taxon>
        <taxon>Embryophyta</taxon>
        <taxon>Tracheophyta</taxon>
        <taxon>Spermatophyta</taxon>
        <taxon>Magnoliopsida</taxon>
        <taxon>Liliopsida</taxon>
        <taxon>Zingiberales</taxon>
        <taxon>Zingiberaceae</taxon>
        <taxon>Zingiber</taxon>
    </lineage>
</organism>
<keyword evidence="13" id="KW-1185">Reference proteome</keyword>
<protein>
    <recommendedName>
        <fullName evidence="3 7">Uracil-DNA glycosylase</fullName>
        <shortName evidence="7">UDG</shortName>
        <ecNumber evidence="3 7">3.2.2.27</ecNumber>
    </recommendedName>
</protein>
<dbReference type="EMBL" id="JACMSC010000010">
    <property type="protein sequence ID" value="KAG6502873.1"/>
    <property type="molecule type" value="Genomic_DNA"/>
</dbReference>
<dbReference type="InterPro" id="IPR002043">
    <property type="entry name" value="UDG_fam1"/>
</dbReference>
<dbReference type="GO" id="GO:0005634">
    <property type="term" value="C:nucleus"/>
    <property type="evidence" value="ECO:0007669"/>
    <property type="project" value="UniProtKB-SubCell"/>
</dbReference>
<dbReference type="InterPro" id="IPR005122">
    <property type="entry name" value="Uracil-DNA_glycosylase-like"/>
</dbReference>
<dbReference type="GO" id="GO:0004844">
    <property type="term" value="F:uracil DNA N-glycosylase activity"/>
    <property type="evidence" value="ECO:0007669"/>
    <property type="project" value="UniProtKB-UniRule"/>
</dbReference>
<keyword evidence="4 7" id="KW-0227">DNA damage</keyword>
<proteinExistence type="inferred from homology"/>
<feature type="active site" description="Proton acceptor" evidence="7 8">
    <location>
        <position position="166"/>
    </location>
</feature>
<dbReference type="AlphaFoldDB" id="A0A8J5GJU8"/>
<dbReference type="PANTHER" id="PTHR11264:SF0">
    <property type="entry name" value="URACIL-DNA GLYCOSYLASE"/>
    <property type="match status" value="1"/>
</dbReference>
<evidence type="ECO:0000256" key="9">
    <source>
        <dbReference type="RuleBase" id="RU003780"/>
    </source>
</evidence>
<dbReference type="NCBIfam" id="NF003592">
    <property type="entry name" value="PRK05254.1-5"/>
    <property type="match status" value="1"/>
</dbReference>
<dbReference type="Gene3D" id="3.40.470.10">
    <property type="entry name" value="Uracil-DNA glycosylase-like domain"/>
    <property type="match status" value="1"/>
</dbReference>
<dbReference type="PROSITE" id="PS00130">
    <property type="entry name" value="U_DNA_GLYCOSYLASE"/>
    <property type="match status" value="1"/>
</dbReference>
<dbReference type="InterPro" id="IPR036895">
    <property type="entry name" value="Uracil-DNA_glycosylase-like_sf"/>
</dbReference>
<evidence type="ECO:0000256" key="1">
    <source>
        <dbReference type="ARBA" id="ARBA00001400"/>
    </source>
</evidence>
<dbReference type="SUPFAM" id="SSF52141">
    <property type="entry name" value="Uracil-DNA glycosylase-like"/>
    <property type="match status" value="1"/>
</dbReference>
<dbReference type="EC" id="3.2.2.27" evidence="3 7"/>
<reference evidence="12 13" key="1">
    <citation type="submission" date="2020-08" db="EMBL/GenBank/DDBJ databases">
        <title>Plant Genome Project.</title>
        <authorList>
            <person name="Zhang R.-G."/>
        </authorList>
    </citation>
    <scope>NUCLEOTIDE SEQUENCE [LARGE SCALE GENOMIC DNA]</scope>
    <source>
        <tissue evidence="12">Rhizome</tissue>
    </source>
</reference>
<accession>A0A8J5GJU8</accession>
<feature type="compositionally biased region" description="Low complexity" evidence="10">
    <location>
        <begin position="46"/>
        <end position="58"/>
    </location>
</feature>
<dbReference type="GO" id="GO:0005739">
    <property type="term" value="C:mitochondrion"/>
    <property type="evidence" value="ECO:0007669"/>
    <property type="project" value="UniProtKB-SubCell"/>
</dbReference>
<dbReference type="FunFam" id="3.40.470.10:FF:000001">
    <property type="entry name" value="Uracil-DNA glycosylase"/>
    <property type="match status" value="1"/>
</dbReference>
<dbReference type="NCBIfam" id="NF003588">
    <property type="entry name" value="PRK05254.1-1"/>
    <property type="match status" value="1"/>
</dbReference>
<dbReference type="NCBIfam" id="TIGR00628">
    <property type="entry name" value="ung"/>
    <property type="match status" value="1"/>
</dbReference>
<comment type="catalytic activity">
    <reaction evidence="1 7 9">
        <text>Hydrolyzes single-stranded DNA or mismatched double-stranded DNA and polynucleotides, releasing free uracil.</text>
        <dbReference type="EC" id="3.2.2.27"/>
    </reaction>
</comment>
<dbReference type="PANTHER" id="PTHR11264">
    <property type="entry name" value="URACIL-DNA GLYCOSYLASE"/>
    <property type="match status" value="1"/>
</dbReference>
<comment type="caution">
    <text evidence="12">The sequence shown here is derived from an EMBL/GenBank/DDBJ whole genome shotgun (WGS) entry which is preliminary data.</text>
</comment>
<dbReference type="CDD" id="cd10027">
    <property type="entry name" value="UDG-F1-like"/>
    <property type="match status" value="1"/>
</dbReference>
<dbReference type="HAMAP" id="MF_00148">
    <property type="entry name" value="UDG"/>
    <property type="match status" value="1"/>
</dbReference>
<evidence type="ECO:0000259" key="11">
    <source>
        <dbReference type="SMART" id="SM00986"/>
    </source>
</evidence>
<dbReference type="InterPro" id="IPR018085">
    <property type="entry name" value="Ura-DNA_Glyclase_AS"/>
</dbReference>
<sequence length="344" mass="38199">MASTPKTLDEFFHPAKRLRPLSPSSASLETPTPPGKLSPSRRETPPEASAPAPSSSPALTPEKKRRMDINKALARSRRNLSVCRERIEKAKADGLDYVKLEELLVEETWLQALPGELQKPYAKNLCRYVEREVRGSVPIYPPPYLIFYALHLTPFDQVKVVLIGQDPYHGAGQAMGLAFSVPEGVKIPSSLVNIFKELQEDLGCSVPLNGNLERWAAQGVLLLNTVLTVRNHQANSHAKKGWEPFTDAIIRTISQKKSGVVFLLWGNSAQEKSRQVVRACAVIVELTLHFRMIDGSKHHILKAAHPSGLSANRGFFGCRLVLSSTCFIKNLTYLSLLHNLQGYH</sequence>
<evidence type="ECO:0000256" key="6">
    <source>
        <dbReference type="ARBA" id="ARBA00023204"/>
    </source>
</evidence>
<dbReference type="SMART" id="SM00986">
    <property type="entry name" value="UDG"/>
    <property type="match status" value="1"/>
</dbReference>
<evidence type="ECO:0000256" key="5">
    <source>
        <dbReference type="ARBA" id="ARBA00022801"/>
    </source>
</evidence>
<evidence type="ECO:0000256" key="2">
    <source>
        <dbReference type="ARBA" id="ARBA00008184"/>
    </source>
</evidence>
<dbReference type="Proteomes" id="UP000734854">
    <property type="component" value="Unassembled WGS sequence"/>
</dbReference>
<comment type="function">
    <text evidence="7 9">Excises uracil residues from the DNA which can arise as a result of misincorporation of dUMP residues by DNA polymerase or due to deamination of cytosine.</text>
</comment>
<feature type="domain" description="Uracil-DNA glycosylase-like" evidence="11">
    <location>
        <begin position="151"/>
        <end position="322"/>
    </location>
</feature>
<dbReference type="SMART" id="SM00987">
    <property type="entry name" value="UreE_C"/>
    <property type="match status" value="1"/>
</dbReference>
<dbReference type="GO" id="GO:0097510">
    <property type="term" value="P:base-excision repair, AP site formation via deaminated base removal"/>
    <property type="evidence" value="ECO:0007669"/>
    <property type="project" value="TreeGrafter"/>
</dbReference>
<dbReference type="Pfam" id="PF03167">
    <property type="entry name" value="UDG"/>
    <property type="match status" value="1"/>
</dbReference>
<keyword evidence="7" id="KW-0539">Nucleus</keyword>
<dbReference type="NCBIfam" id="NF003589">
    <property type="entry name" value="PRK05254.1-2"/>
    <property type="match status" value="1"/>
</dbReference>
<evidence type="ECO:0000256" key="4">
    <source>
        <dbReference type="ARBA" id="ARBA00022763"/>
    </source>
</evidence>
<evidence type="ECO:0000256" key="8">
    <source>
        <dbReference type="PROSITE-ProRule" id="PRU10072"/>
    </source>
</evidence>
<comment type="similarity">
    <text evidence="2 7 9">Belongs to the uracil-DNA glycosylase (UDG) superfamily. UNG family.</text>
</comment>
<evidence type="ECO:0000313" key="12">
    <source>
        <dbReference type="EMBL" id="KAG6502873.1"/>
    </source>
</evidence>
<keyword evidence="5 7" id="KW-0378">Hydrolase</keyword>
<evidence type="ECO:0000256" key="3">
    <source>
        <dbReference type="ARBA" id="ARBA00012030"/>
    </source>
</evidence>
<comment type="subcellular location">
    <subcellularLocation>
        <location evidence="7">Mitochondrion</location>
    </subcellularLocation>
    <subcellularLocation>
        <location evidence="7">Nucleus</location>
    </subcellularLocation>
</comment>
<evidence type="ECO:0000313" key="13">
    <source>
        <dbReference type="Proteomes" id="UP000734854"/>
    </source>
</evidence>
<feature type="region of interest" description="Disordered" evidence="10">
    <location>
        <begin position="1"/>
        <end position="65"/>
    </location>
</feature>